<name>A0A370BH86_ASPNG</name>
<dbReference type="EMBL" id="KZ851956">
    <property type="protein sequence ID" value="RDH14943.1"/>
    <property type="molecule type" value="Genomic_DNA"/>
</dbReference>
<protein>
    <submittedName>
        <fullName evidence="1">Uncharacterized protein</fullName>
    </submittedName>
</protein>
<reference evidence="1 2" key="1">
    <citation type="submission" date="2018-07" db="EMBL/GenBank/DDBJ databases">
        <title>Section-level genome sequencing of Aspergillus section Nigri to investigate inter- and intra-species variation.</title>
        <authorList>
            <consortium name="DOE Joint Genome Institute"/>
            <person name="Vesth T.C."/>
            <person name="Nybo J.L."/>
            <person name="Theobald S."/>
            <person name="Frisvad J.C."/>
            <person name="Larsen T.O."/>
            <person name="Nielsen K.F."/>
            <person name="Hoof J.B."/>
            <person name="Brandl J."/>
            <person name="Salamov A."/>
            <person name="Riley R."/>
            <person name="Gladden J.M."/>
            <person name="Phatale P."/>
            <person name="Nielsen M.T."/>
            <person name="Lyhne E.K."/>
            <person name="Kogle M.E."/>
            <person name="Strasser K."/>
            <person name="McDonnell E."/>
            <person name="Barry K."/>
            <person name="Clum A."/>
            <person name="Chen C."/>
            <person name="Nolan M."/>
            <person name="Sandor L."/>
            <person name="Kuo A."/>
            <person name="Lipzen A."/>
            <person name="Hainaut M."/>
            <person name="Drula E."/>
            <person name="Tsang A."/>
            <person name="Magnuson J.K."/>
            <person name="Henrissat B."/>
            <person name="Wiebenga A."/>
            <person name="Simmons B.A."/>
            <person name="Makela M.R."/>
            <person name="De vries R.P."/>
            <person name="Grigoriev I.V."/>
            <person name="Mortensen U.H."/>
            <person name="Baker S.E."/>
            <person name="Andersen M.R."/>
        </authorList>
    </citation>
    <scope>NUCLEOTIDE SEQUENCE [LARGE SCALE GENOMIC DNA]</scope>
    <source>
        <strain evidence="1 2">ATCC 13496</strain>
    </source>
</reference>
<organism evidence="1 2">
    <name type="scientific">Aspergillus niger ATCC 13496</name>
    <dbReference type="NCBI Taxonomy" id="1353008"/>
    <lineage>
        <taxon>Eukaryota</taxon>
        <taxon>Fungi</taxon>
        <taxon>Dikarya</taxon>
        <taxon>Ascomycota</taxon>
        <taxon>Pezizomycotina</taxon>
        <taxon>Eurotiomycetes</taxon>
        <taxon>Eurotiomycetidae</taxon>
        <taxon>Eurotiales</taxon>
        <taxon>Aspergillaceae</taxon>
        <taxon>Aspergillus</taxon>
        <taxon>Aspergillus subgen. Circumdati</taxon>
    </lineage>
</organism>
<dbReference type="AlphaFoldDB" id="A0A370BH86"/>
<evidence type="ECO:0000313" key="1">
    <source>
        <dbReference type="EMBL" id="RDH14943.1"/>
    </source>
</evidence>
<dbReference type="VEuPathDB" id="FungiDB:M747DRAFT_326479"/>
<gene>
    <name evidence="1" type="ORF">M747DRAFT_326479</name>
</gene>
<dbReference type="Proteomes" id="UP000253845">
    <property type="component" value="Unassembled WGS sequence"/>
</dbReference>
<accession>A0A370BH86</accession>
<proteinExistence type="predicted"/>
<sequence length="487" mass="55697">MERTVSGQVIGPAWEAPQLLASSHAHETEGCGRKFRVPLVCVGEEAGRHNHAWCRQLAKTFTFLNTRSIMYFWKMKLVLLINNVETFRDASPFALRQSHRTGQHTKLVDWIVLNPGTGATHQDPSDPITKFFQPLFEQPEYLCHLKLRRSCPVEAPHTEWLMLYAQERQSLTSFLAWNSADVRTKFINSAEFQSLTEILAAWSSERSVQVSMIDLSQTVGDAFGGGAFQTQYVGPIEYYELMAVYFPEDLAGSHIKELNRTNPYNLGILIGSDMYPLAGLTDWQHGWLDRPVLFQGRRARCLIYLLRWENPDREHEYKNFRVTMKGKFLDYWEQFLTPLKQNRMLGYESQHASFIRQPATAIRSGLQNLIYPEVHDVGYTVRTVLNAVQTPSAIPEIRSCQSARCCQEGFSQCIVCRCFLFIFKVQEIWIRKVASVLQTVAFSYRGADITPRASEDRSGPHRASDVPRPITCRQIHGCSRSCVTVCV</sequence>
<evidence type="ECO:0000313" key="2">
    <source>
        <dbReference type="Proteomes" id="UP000253845"/>
    </source>
</evidence>